<organism evidence="1 2">
    <name type="scientific">Vespula pensylvanica</name>
    <name type="common">Western yellow jacket</name>
    <name type="synonym">Wasp</name>
    <dbReference type="NCBI Taxonomy" id="30213"/>
    <lineage>
        <taxon>Eukaryota</taxon>
        <taxon>Metazoa</taxon>
        <taxon>Ecdysozoa</taxon>
        <taxon>Arthropoda</taxon>
        <taxon>Hexapoda</taxon>
        <taxon>Insecta</taxon>
        <taxon>Pterygota</taxon>
        <taxon>Neoptera</taxon>
        <taxon>Endopterygota</taxon>
        <taxon>Hymenoptera</taxon>
        <taxon>Apocrita</taxon>
        <taxon>Aculeata</taxon>
        <taxon>Vespoidea</taxon>
        <taxon>Vespidae</taxon>
        <taxon>Vespinae</taxon>
        <taxon>Vespula</taxon>
    </lineage>
</organism>
<name>A0A834JS86_VESPE</name>
<evidence type="ECO:0000313" key="1">
    <source>
        <dbReference type="EMBL" id="KAF7390616.1"/>
    </source>
</evidence>
<dbReference type="InterPro" id="IPR019321">
    <property type="entry name" value="Nucleoporin_Nup88"/>
</dbReference>
<reference evidence="1" key="1">
    <citation type="journal article" date="2020" name="G3 (Bethesda)">
        <title>High-Quality Assemblies for Three Invasive Social Wasps from the &lt;i&gt;Vespula&lt;/i&gt; Genus.</title>
        <authorList>
            <person name="Harrop T.W.R."/>
            <person name="Guhlin J."/>
            <person name="McLaughlin G.M."/>
            <person name="Permina E."/>
            <person name="Stockwell P."/>
            <person name="Gilligan J."/>
            <person name="Le Lec M.F."/>
            <person name="Gruber M.A.M."/>
            <person name="Quinn O."/>
            <person name="Lovegrove M."/>
            <person name="Duncan E.J."/>
            <person name="Remnant E.J."/>
            <person name="Van Eeckhoven J."/>
            <person name="Graham B."/>
            <person name="Knapp R.A."/>
            <person name="Langford K.W."/>
            <person name="Kronenberg Z."/>
            <person name="Press M.O."/>
            <person name="Eacker S.M."/>
            <person name="Wilson-Rankin E.E."/>
            <person name="Purcell J."/>
            <person name="Lester P.J."/>
            <person name="Dearden P.K."/>
        </authorList>
    </citation>
    <scope>NUCLEOTIDE SEQUENCE</scope>
    <source>
        <strain evidence="1">Volc-1</strain>
    </source>
</reference>
<protein>
    <submittedName>
        <fullName evidence="1">Uncharacterized protein</fullName>
    </submittedName>
</protein>
<evidence type="ECO:0000313" key="2">
    <source>
        <dbReference type="Proteomes" id="UP000600918"/>
    </source>
</evidence>
<proteinExistence type="predicted"/>
<dbReference type="AlphaFoldDB" id="A0A834JS86"/>
<comment type="caution">
    <text evidence="1">The sequence shown here is derived from an EMBL/GenBank/DDBJ whole genome shotgun (WGS) entry which is preliminary data.</text>
</comment>
<sequence>MVERKGRRPKKNHSVAVIGVGERFASYTCLFPVRAVIKIKPENKQTLQPTDPPIFEVMNMFINETVTQVALWGNLGIAIMELPKRWGKDAGFQGGKDTILCASPLTAAPPNPDFKTPD</sequence>
<keyword evidence="2" id="KW-1185">Reference proteome</keyword>
<dbReference type="Proteomes" id="UP000600918">
    <property type="component" value="Unassembled WGS sequence"/>
</dbReference>
<dbReference type="EMBL" id="JACSDY010000023">
    <property type="protein sequence ID" value="KAF7390616.1"/>
    <property type="molecule type" value="Genomic_DNA"/>
</dbReference>
<accession>A0A834JS86</accession>
<dbReference type="Pfam" id="PF10168">
    <property type="entry name" value="Nup88"/>
    <property type="match status" value="1"/>
</dbReference>
<gene>
    <name evidence="1" type="ORF">H0235_017778</name>
</gene>